<dbReference type="Pfam" id="PF13624">
    <property type="entry name" value="SurA_N_3"/>
    <property type="match status" value="1"/>
</dbReference>
<protein>
    <submittedName>
        <fullName evidence="3">Parvulin peptidyl-prolyl isomerase</fullName>
    </submittedName>
</protein>
<dbReference type="GO" id="GO:0003755">
    <property type="term" value="F:peptidyl-prolyl cis-trans isomerase activity"/>
    <property type="evidence" value="ECO:0007669"/>
    <property type="project" value="UniProtKB-KW"/>
</dbReference>
<keyword evidence="1" id="KW-0697">Rotamase</keyword>
<dbReference type="InterPro" id="IPR027304">
    <property type="entry name" value="Trigger_fact/SurA_dom_sf"/>
</dbReference>
<dbReference type="PROSITE" id="PS50198">
    <property type="entry name" value="PPIC_PPIASE_2"/>
    <property type="match status" value="1"/>
</dbReference>
<dbReference type="AlphaFoldDB" id="A0A4Y8PFA1"/>
<keyword evidence="4" id="KW-1185">Reference proteome</keyword>
<proteinExistence type="predicted"/>
<dbReference type="EMBL" id="LXQC01000113">
    <property type="protein sequence ID" value="TFE70565.1"/>
    <property type="molecule type" value="Genomic_DNA"/>
</dbReference>
<sequence>MVRNLLILFTFFFFFFLKQNLFSQSQASDGIAAIVNDKVITFSQVRKQVEPNEAVLRETYQGPELVDRIKEARLSALRALIDRELIIQDFKSKKYAIPDSFIESRVRDIIRTQFDGDRIAFIRTLQANGVSEEQYKQQLLEQIIVQAMRMKNVSEPVIISPYQIEKYYQDHIAQFFEPPQVKLRIIFLQKTSFKDKRATVDGQLEEYDPAKETATELLSKLQLGADFAELARTYSEGPKRMDGGDLGWVTKDSLRPEIADAAFSMYPGQTSGVIETIDGYYIIRLEDKRKGKLKPLADVRTQIEGLLIQEQRQKLQQQWIDNLKAKAFIKMF</sequence>
<dbReference type="Gene3D" id="3.10.50.40">
    <property type="match status" value="1"/>
</dbReference>
<dbReference type="InterPro" id="IPR000297">
    <property type="entry name" value="PPIase_PpiC"/>
</dbReference>
<evidence type="ECO:0000313" key="4">
    <source>
        <dbReference type="Proteomes" id="UP000297713"/>
    </source>
</evidence>
<comment type="caution">
    <text evidence="3">The sequence shown here is derived from an EMBL/GenBank/DDBJ whole genome shotgun (WGS) entry which is preliminary data.</text>
</comment>
<dbReference type="Proteomes" id="UP000297713">
    <property type="component" value="Unassembled WGS sequence"/>
</dbReference>
<dbReference type="InterPro" id="IPR050245">
    <property type="entry name" value="PrsA_foldase"/>
</dbReference>
<dbReference type="PANTHER" id="PTHR47245:SF2">
    <property type="entry name" value="PEPTIDYL-PROLYL CIS-TRANS ISOMERASE HP_0175-RELATED"/>
    <property type="match status" value="1"/>
</dbReference>
<evidence type="ECO:0000259" key="2">
    <source>
        <dbReference type="PROSITE" id="PS50198"/>
    </source>
</evidence>
<dbReference type="OrthoDB" id="9778023at2"/>
<dbReference type="PANTHER" id="PTHR47245">
    <property type="entry name" value="PEPTIDYLPROLYL ISOMERASE"/>
    <property type="match status" value="1"/>
</dbReference>
<dbReference type="SUPFAM" id="SSF109998">
    <property type="entry name" value="Triger factor/SurA peptide-binding domain-like"/>
    <property type="match status" value="1"/>
</dbReference>
<keyword evidence="1 3" id="KW-0413">Isomerase</keyword>
<feature type="domain" description="PpiC" evidence="2">
    <location>
        <begin position="178"/>
        <end position="287"/>
    </location>
</feature>
<reference evidence="3 4" key="1">
    <citation type="submission" date="2016-05" db="EMBL/GenBank/DDBJ databases">
        <title>Diversity and Homogeneity among Thermoacidophilic Verrucomicrobia Methanotrophs Linked with Geographical Origin.</title>
        <authorList>
            <person name="Erikstad H.-A."/>
            <person name="Smestad N.B."/>
            <person name="Ceballos R.M."/>
            <person name="Birkeland N.-K."/>
        </authorList>
    </citation>
    <scope>NUCLEOTIDE SEQUENCE [LARGE SCALE GENOMIC DNA]</scope>
    <source>
        <strain evidence="3 4">Phi</strain>
    </source>
</reference>
<dbReference type="Gene3D" id="1.10.4030.10">
    <property type="entry name" value="Porin chaperone SurA, peptide-binding domain"/>
    <property type="match status" value="1"/>
</dbReference>
<gene>
    <name evidence="3" type="ORF">A7Q10_05635</name>
</gene>
<evidence type="ECO:0000313" key="3">
    <source>
        <dbReference type="EMBL" id="TFE70565.1"/>
    </source>
</evidence>
<dbReference type="Pfam" id="PF00639">
    <property type="entry name" value="Rotamase"/>
    <property type="match status" value="1"/>
</dbReference>
<dbReference type="SUPFAM" id="SSF54534">
    <property type="entry name" value="FKBP-like"/>
    <property type="match status" value="1"/>
</dbReference>
<organism evidence="3 4">
    <name type="scientific">Methylacidiphilum caldifontis</name>
    <dbReference type="NCBI Taxonomy" id="2795386"/>
    <lineage>
        <taxon>Bacteria</taxon>
        <taxon>Pseudomonadati</taxon>
        <taxon>Verrucomicrobiota</taxon>
        <taxon>Methylacidiphilae</taxon>
        <taxon>Methylacidiphilales</taxon>
        <taxon>Methylacidiphilaceae</taxon>
        <taxon>Methylacidiphilum (ex Ratnadevi et al. 2023)</taxon>
    </lineage>
</organism>
<accession>A0A4Y8PFA1</accession>
<dbReference type="InterPro" id="IPR046357">
    <property type="entry name" value="PPIase_dom_sf"/>
</dbReference>
<name>A0A4Y8PFA1_9BACT</name>
<evidence type="ECO:0000256" key="1">
    <source>
        <dbReference type="PROSITE-ProRule" id="PRU00278"/>
    </source>
</evidence>